<dbReference type="OrthoDB" id="2435868at2759"/>
<sequence>EHREARIAIGDMRNAASTTSTIEYDFERKHEDLREEIMDRDELYKSRVISVRKVTIEDQETDANKLDEIVVTKNLDKSNRAIKEKRSTNLSNWTKVEWSRILKVLDYSQLFIKSRKKLCKDKIDENQSLSDLKSWGDKFTNLEPSEDAKLTVSIIEFFCLCLRREINILTIKHREQDYVVKILSPIIGFLIKEFNIGTFELNCYQIELLSLEAGNTEGPMDDTKFREDHSKMKVMMKDSLSAFWSSLHFRKDELKEVYIIGIQVTGNKWTIHSLTYDDSVNFYFFTEIATLTLPTTLSDMEGLLPDFLENILALRHTLIDLAATIQKIAKKKFTTPSPPFSPLHATSDTPSIKKQKIDPFYILDNLYDFNH</sequence>
<name>A0A9W4T1T8_9GLOM</name>
<keyword evidence="2" id="KW-1185">Reference proteome</keyword>
<feature type="non-terminal residue" evidence="1">
    <location>
        <position position="1"/>
    </location>
</feature>
<protein>
    <submittedName>
        <fullName evidence="1">9994_t:CDS:1</fullName>
    </submittedName>
</protein>
<comment type="caution">
    <text evidence="1">The sequence shown here is derived from an EMBL/GenBank/DDBJ whole genome shotgun (WGS) entry which is preliminary data.</text>
</comment>
<dbReference type="AlphaFoldDB" id="A0A9W4T1T8"/>
<gene>
    <name evidence="1" type="ORF">FWILDA_LOCUS13961</name>
</gene>
<dbReference type="Proteomes" id="UP001153678">
    <property type="component" value="Unassembled WGS sequence"/>
</dbReference>
<proteinExistence type="predicted"/>
<dbReference type="EMBL" id="CAMKVN010005671">
    <property type="protein sequence ID" value="CAI2189198.1"/>
    <property type="molecule type" value="Genomic_DNA"/>
</dbReference>
<evidence type="ECO:0000313" key="2">
    <source>
        <dbReference type="Proteomes" id="UP001153678"/>
    </source>
</evidence>
<organism evidence="1 2">
    <name type="scientific">Funneliformis geosporum</name>
    <dbReference type="NCBI Taxonomy" id="1117311"/>
    <lineage>
        <taxon>Eukaryota</taxon>
        <taxon>Fungi</taxon>
        <taxon>Fungi incertae sedis</taxon>
        <taxon>Mucoromycota</taxon>
        <taxon>Glomeromycotina</taxon>
        <taxon>Glomeromycetes</taxon>
        <taxon>Glomerales</taxon>
        <taxon>Glomeraceae</taxon>
        <taxon>Funneliformis</taxon>
    </lineage>
</organism>
<accession>A0A9W4T1T8</accession>
<evidence type="ECO:0000313" key="1">
    <source>
        <dbReference type="EMBL" id="CAI2189198.1"/>
    </source>
</evidence>
<reference evidence="1" key="1">
    <citation type="submission" date="2022-08" db="EMBL/GenBank/DDBJ databases">
        <authorList>
            <person name="Kallberg Y."/>
            <person name="Tangrot J."/>
            <person name="Rosling A."/>
        </authorList>
    </citation>
    <scope>NUCLEOTIDE SEQUENCE</scope>
    <source>
        <strain evidence="1">Wild A</strain>
    </source>
</reference>